<dbReference type="GO" id="GO:0016887">
    <property type="term" value="F:ATP hydrolysis activity"/>
    <property type="evidence" value="ECO:0007669"/>
    <property type="project" value="InterPro"/>
</dbReference>
<organism evidence="6 7">
    <name type="scientific">Elioraea tepida</name>
    <dbReference type="NCBI Taxonomy" id="2843330"/>
    <lineage>
        <taxon>Bacteria</taxon>
        <taxon>Pseudomonadati</taxon>
        <taxon>Pseudomonadota</taxon>
        <taxon>Alphaproteobacteria</taxon>
        <taxon>Acetobacterales</taxon>
        <taxon>Elioraeaceae</taxon>
        <taxon>Elioraea</taxon>
    </lineage>
</organism>
<evidence type="ECO:0000313" key="7">
    <source>
        <dbReference type="Proteomes" id="UP000694001"/>
    </source>
</evidence>
<comment type="similarity">
    <text evidence="1">Belongs to the ABC transporter superfamily.</text>
</comment>
<dbReference type="KEGG" id="elio:KO353_02640"/>
<sequence>MAPTDGVPRRGLALLSGSGRKARSLRGGGRYADGRDPAAGRRHGRQADRRARARTQRDPEADRRGDGGRRACDAALLARPRDRCDSTGAHPRLHRGRGLDRSVARAPPARGARASDAKPALRSRKHASRHHRGRHGRAARARDVLRAAPRPRRRALARPEADRRAAARGRCVRGLSRRPPLPLRDHGHHPGRVGDDGSGRAAGDHQRARREAQALRGVRPATGALGESRSGAKPERGDVSRAAFRPAVSAPALEIEGLVRTNGSGAGAFALEVDRFVLRAGEAIAVAGASGSGKSTFLDLAALAVQPDRAGRLAIAGEDAAPLWRAGDGEALARLRARGIGYVLQSGALLPFVTVRANIALPQRLAGREDGGRVAALAATLGIADLLGRMPGTLSVGQRQRAAIARALSHRPALVLADEPTAALHPEMADTVLDLLVRETAASGAALLLATHDPDRALRFGLPVVPITPVHGQSRSRLCHG</sequence>
<dbReference type="InterPro" id="IPR015854">
    <property type="entry name" value="ABC_transpr_LolD-like"/>
</dbReference>
<feature type="compositionally biased region" description="Basic and acidic residues" evidence="4">
    <location>
        <begin position="192"/>
        <end position="213"/>
    </location>
</feature>
<dbReference type="InterPro" id="IPR003593">
    <property type="entry name" value="AAA+_ATPase"/>
</dbReference>
<dbReference type="InterPro" id="IPR003439">
    <property type="entry name" value="ABC_transporter-like_ATP-bd"/>
</dbReference>
<feature type="compositionally biased region" description="Basic residues" evidence="4">
    <location>
        <begin position="121"/>
        <end position="139"/>
    </location>
</feature>
<feature type="compositionally biased region" description="Basic and acidic residues" evidence="4">
    <location>
        <begin position="32"/>
        <end position="72"/>
    </location>
</feature>
<accession>A0A975YL60</accession>
<gene>
    <name evidence="6" type="ORF">KO353_02640</name>
</gene>
<evidence type="ECO:0000256" key="3">
    <source>
        <dbReference type="ARBA" id="ARBA00022840"/>
    </source>
</evidence>
<dbReference type="Proteomes" id="UP000694001">
    <property type="component" value="Chromosome"/>
</dbReference>
<dbReference type="PANTHER" id="PTHR24220:SF689">
    <property type="entry name" value="LIPOPROTEIN-RELEASING SYSTEM ATP-BINDING PROTEIN LOLD"/>
    <property type="match status" value="1"/>
</dbReference>
<dbReference type="PROSITE" id="PS00211">
    <property type="entry name" value="ABC_TRANSPORTER_1"/>
    <property type="match status" value="1"/>
</dbReference>
<keyword evidence="7" id="KW-1185">Reference proteome</keyword>
<evidence type="ECO:0000256" key="2">
    <source>
        <dbReference type="ARBA" id="ARBA00022741"/>
    </source>
</evidence>
<keyword evidence="2" id="KW-0547">Nucleotide-binding</keyword>
<dbReference type="Pfam" id="PF00005">
    <property type="entry name" value="ABC_tran"/>
    <property type="match status" value="1"/>
</dbReference>
<dbReference type="GO" id="GO:0022857">
    <property type="term" value="F:transmembrane transporter activity"/>
    <property type="evidence" value="ECO:0007669"/>
    <property type="project" value="TreeGrafter"/>
</dbReference>
<proteinExistence type="inferred from homology"/>
<dbReference type="GO" id="GO:0005524">
    <property type="term" value="F:ATP binding"/>
    <property type="evidence" value="ECO:0007669"/>
    <property type="project" value="UniProtKB-KW"/>
</dbReference>
<feature type="domain" description="ABC transporter" evidence="5">
    <location>
        <begin position="253"/>
        <end position="478"/>
    </location>
</feature>
<feature type="compositionally biased region" description="Basic and acidic residues" evidence="4">
    <location>
        <begin position="230"/>
        <end position="239"/>
    </location>
</feature>
<feature type="compositionally biased region" description="Low complexity" evidence="4">
    <location>
        <begin position="104"/>
        <end position="114"/>
    </location>
</feature>
<evidence type="ECO:0000256" key="4">
    <source>
        <dbReference type="SAM" id="MobiDB-lite"/>
    </source>
</evidence>
<evidence type="ECO:0000256" key="1">
    <source>
        <dbReference type="ARBA" id="ARBA00005417"/>
    </source>
</evidence>
<protein>
    <submittedName>
        <fullName evidence="6">ATP-binding cassette domain-containing protein</fullName>
    </submittedName>
</protein>
<dbReference type="SMART" id="SM00382">
    <property type="entry name" value="AAA"/>
    <property type="match status" value="1"/>
</dbReference>
<dbReference type="PROSITE" id="PS50893">
    <property type="entry name" value="ABC_TRANSPORTER_2"/>
    <property type="match status" value="1"/>
</dbReference>
<keyword evidence="3 6" id="KW-0067">ATP-binding</keyword>
<dbReference type="EMBL" id="CP076448">
    <property type="protein sequence ID" value="QXM26182.1"/>
    <property type="molecule type" value="Genomic_DNA"/>
</dbReference>
<dbReference type="AlphaFoldDB" id="A0A975YL60"/>
<reference evidence="6" key="1">
    <citation type="submission" date="2021-06" db="EMBL/GenBank/DDBJ databases">
        <title>Elioraea tepida, sp. nov., a moderately thermophilic aerobic anoxygenic phototrophic bacterium isolated from an alkaline siliceous hot spring mat community in Yellowstone National Park, WY, USA.</title>
        <authorList>
            <person name="Saini M.K."/>
            <person name="Yoshida S."/>
            <person name="Sebastian A."/>
            <person name="Hirose S."/>
            <person name="Hara E."/>
            <person name="Tamaki H."/>
            <person name="Soulier N.T."/>
            <person name="Albert I."/>
            <person name="Hanada S."/>
            <person name="Bryant D.A."/>
            <person name="Tank M."/>
        </authorList>
    </citation>
    <scope>NUCLEOTIDE SEQUENCE</scope>
    <source>
        <strain evidence="6">MS-P2</strain>
    </source>
</reference>
<name>A0A975YL60_9PROT</name>
<dbReference type="PANTHER" id="PTHR24220">
    <property type="entry name" value="IMPORT ATP-BINDING PROTEIN"/>
    <property type="match status" value="1"/>
</dbReference>
<dbReference type="GO" id="GO:0044874">
    <property type="term" value="P:lipoprotein localization to outer membrane"/>
    <property type="evidence" value="ECO:0007669"/>
    <property type="project" value="TreeGrafter"/>
</dbReference>
<dbReference type="GO" id="GO:0005886">
    <property type="term" value="C:plasma membrane"/>
    <property type="evidence" value="ECO:0007669"/>
    <property type="project" value="TreeGrafter"/>
</dbReference>
<feature type="region of interest" description="Disordered" evidence="4">
    <location>
        <begin position="1"/>
        <end position="243"/>
    </location>
</feature>
<evidence type="ECO:0000259" key="5">
    <source>
        <dbReference type="PROSITE" id="PS50893"/>
    </source>
</evidence>
<dbReference type="GO" id="GO:0089705">
    <property type="term" value="P:protein localization to outer membrane"/>
    <property type="evidence" value="ECO:0007669"/>
    <property type="project" value="TreeGrafter"/>
</dbReference>
<evidence type="ECO:0000313" key="6">
    <source>
        <dbReference type="EMBL" id="QXM26182.1"/>
    </source>
</evidence>
<dbReference type="InterPro" id="IPR017871">
    <property type="entry name" value="ABC_transporter-like_CS"/>
</dbReference>